<gene>
    <name evidence="6" type="ORF">Nepgr_013743</name>
</gene>
<evidence type="ECO:0000313" key="6">
    <source>
        <dbReference type="EMBL" id="GMH11902.1"/>
    </source>
</evidence>
<keyword evidence="7" id="KW-1185">Reference proteome</keyword>
<comment type="caution">
    <text evidence="6">The sequence shown here is derived from an EMBL/GenBank/DDBJ whole genome shotgun (WGS) entry which is preliminary data.</text>
</comment>
<protein>
    <recommendedName>
        <fullName evidence="5">RecA-like N-terminal domain-containing protein</fullName>
    </recommendedName>
</protein>
<evidence type="ECO:0000313" key="7">
    <source>
        <dbReference type="Proteomes" id="UP001279734"/>
    </source>
</evidence>
<keyword evidence="3" id="KW-0233">DNA recombination</keyword>
<keyword evidence="2" id="KW-0067">ATP-binding</keyword>
<dbReference type="EMBL" id="BSYO01000011">
    <property type="protein sequence ID" value="GMH11902.1"/>
    <property type="molecule type" value="Genomic_DNA"/>
</dbReference>
<proteinExistence type="predicted"/>
<feature type="region of interest" description="Disordered" evidence="4">
    <location>
        <begin position="177"/>
        <end position="198"/>
    </location>
</feature>
<evidence type="ECO:0000256" key="3">
    <source>
        <dbReference type="ARBA" id="ARBA00023172"/>
    </source>
</evidence>
<organism evidence="6 7">
    <name type="scientific">Nepenthes gracilis</name>
    <name type="common">Slender pitcher plant</name>
    <dbReference type="NCBI Taxonomy" id="150966"/>
    <lineage>
        <taxon>Eukaryota</taxon>
        <taxon>Viridiplantae</taxon>
        <taxon>Streptophyta</taxon>
        <taxon>Embryophyta</taxon>
        <taxon>Tracheophyta</taxon>
        <taxon>Spermatophyta</taxon>
        <taxon>Magnoliopsida</taxon>
        <taxon>eudicotyledons</taxon>
        <taxon>Gunneridae</taxon>
        <taxon>Pentapetalae</taxon>
        <taxon>Caryophyllales</taxon>
        <taxon>Nepenthaceae</taxon>
        <taxon>Nepenthes</taxon>
    </lineage>
</organism>
<accession>A0AAD3SIX3</accession>
<evidence type="ECO:0000256" key="2">
    <source>
        <dbReference type="ARBA" id="ARBA00022840"/>
    </source>
</evidence>
<reference evidence="6" key="1">
    <citation type="submission" date="2023-05" db="EMBL/GenBank/DDBJ databases">
        <title>Nepenthes gracilis genome sequencing.</title>
        <authorList>
            <person name="Fukushima K."/>
        </authorList>
    </citation>
    <scope>NUCLEOTIDE SEQUENCE</scope>
    <source>
        <strain evidence="6">SING2019-196</strain>
    </source>
</reference>
<dbReference type="GO" id="GO:0006281">
    <property type="term" value="P:DNA repair"/>
    <property type="evidence" value="ECO:0007669"/>
    <property type="project" value="InterPro"/>
</dbReference>
<keyword evidence="1" id="KW-0547">Nucleotide-binding</keyword>
<name>A0AAD3SIX3_NEPGR</name>
<feature type="compositionally biased region" description="Basic and acidic residues" evidence="4">
    <location>
        <begin position="184"/>
        <end position="198"/>
    </location>
</feature>
<dbReference type="GO" id="GO:0003697">
    <property type="term" value="F:single-stranded DNA binding"/>
    <property type="evidence" value="ECO:0007669"/>
    <property type="project" value="InterPro"/>
</dbReference>
<sequence>MDSLLDSVARELQVHTEIIAAAAVRISTKCSSPRNALAGAKNAAQFPVVLVENSIVIVMLVEDHIRLQSKLYSGKTTLTLYMIAVAQTLEENPDKEEIAFELTDSLCQSGAIHQICVNFVLALTPRAEIGGEHWMQQMDLQIQLFLRLLSEESESYSLAKEQELALAKAVDAMTQSLESSITSESKREKQHEYDDDRH</sequence>
<dbReference type="InterPro" id="IPR013765">
    <property type="entry name" value="DNA_recomb/repair_RecA"/>
</dbReference>
<dbReference type="Pfam" id="PF00154">
    <property type="entry name" value="RecA_N"/>
    <property type="match status" value="1"/>
</dbReference>
<dbReference type="PANTHER" id="PTHR45900:SF1">
    <property type="entry name" value="MITOCHONDRIAL DNA REPAIR PROTEIN RECA HOMOLOG-RELATED"/>
    <property type="match status" value="1"/>
</dbReference>
<dbReference type="InterPro" id="IPR049428">
    <property type="entry name" value="RecA-like_N"/>
</dbReference>
<dbReference type="PANTHER" id="PTHR45900">
    <property type="entry name" value="RECA"/>
    <property type="match status" value="1"/>
</dbReference>
<evidence type="ECO:0000256" key="4">
    <source>
        <dbReference type="SAM" id="MobiDB-lite"/>
    </source>
</evidence>
<dbReference type="Proteomes" id="UP001279734">
    <property type="component" value="Unassembled WGS sequence"/>
</dbReference>
<dbReference type="GO" id="GO:0006310">
    <property type="term" value="P:DNA recombination"/>
    <property type="evidence" value="ECO:0007669"/>
    <property type="project" value="UniProtKB-KW"/>
</dbReference>
<evidence type="ECO:0000256" key="1">
    <source>
        <dbReference type="ARBA" id="ARBA00022741"/>
    </source>
</evidence>
<dbReference type="AlphaFoldDB" id="A0AAD3SIX3"/>
<dbReference type="GO" id="GO:0005524">
    <property type="term" value="F:ATP binding"/>
    <property type="evidence" value="ECO:0007669"/>
    <property type="project" value="UniProtKB-KW"/>
</dbReference>
<evidence type="ECO:0000259" key="5">
    <source>
        <dbReference type="Pfam" id="PF00154"/>
    </source>
</evidence>
<feature type="domain" description="RecA-like N-terminal" evidence="5">
    <location>
        <begin position="92"/>
        <end position="147"/>
    </location>
</feature>